<reference evidence="3" key="2">
    <citation type="submission" date="2004-02" db="EMBL/GenBank/DDBJ databases">
        <authorList>
            <consortium name="Genoscope"/>
            <consortium name="Whitehead Institute Centre for Genome Research"/>
        </authorList>
    </citation>
    <scope>NUCLEOTIDE SEQUENCE</scope>
</reference>
<protein>
    <submittedName>
        <fullName evidence="3">Chromosome 4 SCAF14752, whole genome shotgun sequence</fullName>
    </submittedName>
</protein>
<organism evidence="3">
    <name type="scientific">Tetraodon nigroviridis</name>
    <name type="common">Spotted green pufferfish</name>
    <name type="synonym">Chelonodon nigroviridis</name>
    <dbReference type="NCBI Taxonomy" id="99883"/>
    <lineage>
        <taxon>Eukaryota</taxon>
        <taxon>Metazoa</taxon>
        <taxon>Chordata</taxon>
        <taxon>Craniata</taxon>
        <taxon>Vertebrata</taxon>
        <taxon>Euteleostomi</taxon>
        <taxon>Actinopterygii</taxon>
        <taxon>Neopterygii</taxon>
        <taxon>Teleostei</taxon>
        <taxon>Neoteleostei</taxon>
        <taxon>Acanthomorphata</taxon>
        <taxon>Eupercaria</taxon>
        <taxon>Tetraodontiformes</taxon>
        <taxon>Tetradontoidea</taxon>
        <taxon>Tetraodontidae</taxon>
        <taxon>Tetraodon</taxon>
    </lineage>
</organism>
<accession>Q4S364</accession>
<sequence length="99" mass="11015">MGPNVEFSLALLLLVDLVLGAQPWMHPNALLRGRDEGSGRTEQRQQVSRLPLYMMQLYRTMLTEDRERTAAASVSRSGPEDNPALHHSDSVISLVAKSE</sequence>
<evidence type="ECO:0000256" key="1">
    <source>
        <dbReference type="SAM" id="MobiDB-lite"/>
    </source>
</evidence>
<keyword evidence="2" id="KW-0732">Signal</keyword>
<feature type="signal peptide" evidence="2">
    <location>
        <begin position="1"/>
        <end position="20"/>
    </location>
</feature>
<name>Q4S364_TETNG</name>
<dbReference type="AlphaFoldDB" id="Q4S364"/>
<evidence type="ECO:0000313" key="3">
    <source>
        <dbReference type="EMBL" id="CAG04918.1"/>
    </source>
</evidence>
<reference evidence="3" key="1">
    <citation type="journal article" date="2004" name="Nature">
        <title>Genome duplication in the teleost fish Tetraodon nigroviridis reveals the early vertebrate proto-karyotype.</title>
        <authorList>
            <person name="Jaillon O."/>
            <person name="Aury J.-M."/>
            <person name="Brunet F."/>
            <person name="Petit J.-L."/>
            <person name="Stange-Thomann N."/>
            <person name="Mauceli E."/>
            <person name="Bouneau L."/>
            <person name="Fischer C."/>
            <person name="Ozouf-Costaz C."/>
            <person name="Bernot A."/>
            <person name="Nicaud S."/>
            <person name="Jaffe D."/>
            <person name="Fisher S."/>
            <person name="Lutfalla G."/>
            <person name="Dossat C."/>
            <person name="Segurens B."/>
            <person name="Dasilva C."/>
            <person name="Salanoubat M."/>
            <person name="Levy M."/>
            <person name="Boudet N."/>
            <person name="Castellano S."/>
            <person name="Anthouard V."/>
            <person name="Jubin C."/>
            <person name="Castelli V."/>
            <person name="Katinka M."/>
            <person name="Vacherie B."/>
            <person name="Biemont C."/>
            <person name="Skalli Z."/>
            <person name="Cattolico L."/>
            <person name="Poulain J."/>
            <person name="De Berardinis V."/>
            <person name="Cruaud C."/>
            <person name="Duprat S."/>
            <person name="Brottier P."/>
            <person name="Coutanceau J.-P."/>
            <person name="Gouzy J."/>
            <person name="Parra G."/>
            <person name="Lardier G."/>
            <person name="Chapple C."/>
            <person name="McKernan K.J."/>
            <person name="McEwan P."/>
            <person name="Bosak S."/>
            <person name="Kellis M."/>
            <person name="Volff J.-N."/>
            <person name="Guigo R."/>
            <person name="Zody M.C."/>
            <person name="Mesirov J."/>
            <person name="Lindblad-Toh K."/>
            <person name="Birren B."/>
            <person name="Nusbaum C."/>
            <person name="Kahn D."/>
            <person name="Robinson-Rechavi M."/>
            <person name="Laudet V."/>
            <person name="Schachter V."/>
            <person name="Quetier F."/>
            <person name="Saurin W."/>
            <person name="Scarpelli C."/>
            <person name="Wincker P."/>
            <person name="Lander E.S."/>
            <person name="Weissenbach J."/>
            <person name="Roest Crollius H."/>
        </authorList>
    </citation>
    <scope>NUCLEOTIDE SEQUENCE [LARGE SCALE GENOMIC DNA]</scope>
</reference>
<dbReference type="KEGG" id="tng:GSTEN00024776G001"/>
<gene>
    <name evidence="3" type="ORF">GSTENG00024776001</name>
</gene>
<feature type="region of interest" description="Disordered" evidence="1">
    <location>
        <begin position="68"/>
        <end position="99"/>
    </location>
</feature>
<proteinExistence type="predicted"/>
<evidence type="ECO:0000256" key="2">
    <source>
        <dbReference type="SAM" id="SignalP"/>
    </source>
</evidence>
<dbReference type="EMBL" id="CAAE01014752">
    <property type="protein sequence ID" value="CAG04918.1"/>
    <property type="molecule type" value="Genomic_DNA"/>
</dbReference>
<feature type="chain" id="PRO_5004242815" evidence="2">
    <location>
        <begin position="21"/>
        <end position="99"/>
    </location>
</feature>